<dbReference type="EMBL" id="CP001997">
    <property type="protein sequence ID" value="ADE57678.1"/>
    <property type="molecule type" value="Genomic_DNA"/>
</dbReference>
<dbReference type="PANTHER" id="PTHR37945:SF1">
    <property type="entry name" value="EXTRACELLULAR TUNGSTATE BINDING PROTEIN"/>
    <property type="match status" value="1"/>
</dbReference>
<proteinExistence type="predicted"/>
<keyword evidence="4" id="KW-1185">Reference proteome</keyword>
<dbReference type="AlphaFoldDB" id="D5EGJ6"/>
<dbReference type="KEGG" id="aco:Amico_1561"/>
<evidence type="ECO:0000313" key="3">
    <source>
        <dbReference type="EMBL" id="ADE57678.1"/>
    </source>
</evidence>
<dbReference type="PROSITE" id="PS51257">
    <property type="entry name" value="PROKAR_LIPOPROTEIN"/>
    <property type="match status" value="1"/>
</dbReference>
<feature type="signal peptide" evidence="1">
    <location>
        <begin position="1"/>
        <end position="26"/>
    </location>
</feature>
<dbReference type="PANTHER" id="PTHR37945">
    <property type="entry name" value="EXTRACELLULAR TUNGSTATE BINDING PROTEIN"/>
    <property type="match status" value="1"/>
</dbReference>
<dbReference type="HOGENOM" id="CLU_061511_0_0_0"/>
<dbReference type="Gene3D" id="3.40.190.10">
    <property type="entry name" value="Periplasmic binding protein-like II"/>
    <property type="match status" value="2"/>
</dbReference>
<evidence type="ECO:0000259" key="2">
    <source>
        <dbReference type="Pfam" id="PF12849"/>
    </source>
</evidence>
<gene>
    <name evidence="3" type="ordered locus">Amico_1561</name>
</gene>
<evidence type="ECO:0000313" key="4">
    <source>
        <dbReference type="Proteomes" id="UP000002366"/>
    </source>
</evidence>
<reference evidence="3 4" key="1">
    <citation type="journal article" date="2010" name="Stand. Genomic Sci.">
        <title>Complete genome sequence of Aminobacterium colombiense type strain (ALA-1).</title>
        <authorList>
            <person name="Chertkov O."/>
            <person name="Sikorski J."/>
            <person name="Brambilla E."/>
            <person name="Lapidus A."/>
            <person name="Copeland A."/>
            <person name="Glavina Del Rio T."/>
            <person name="Nolan M."/>
            <person name="Lucas S."/>
            <person name="Tice H."/>
            <person name="Cheng J.F."/>
            <person name="Han C."/>
            <person name="Detter J.C."/>
            <person name="Bruce D."/>
            <person name="Tapia R."/>
            <person name="Goodwin L."/>
            <person name="Pitluck S."/>
            <person name="Liolios K."/>
            <person name="Ivanova N."/>
            <person name="Mavromatis K."/>
            <person name="Ovchinnikova G."/>
            <person name="Pati A."/>
            <person name="Chen A."/>
            <person name="Palaniappan K."/>
            <person name="Land M."/>
            <person name="Hauser L."/>
            <person name="Chang Y.J."/>
            <person name="Jeffries C.D."/>
            <person name="Spring S."/>
            <person name="Rohde M."/>
            <person name="Goker M."/>
            <person name="Bristow J."/>
            <person name="Eisen J.A."/>
            <person name="Markowitz V."/>
            <person name="Hugenholtz P."/>
            <person name="Kyrpides N.C."/>
            <person name="Klenk H.P."/>
        </authorList>
    </citation>
    <scope>NUCLEOTIDE SEQUENCE [LARGE SCALE GENOMIC DNA]</scope>
    <source>
        <strain evidence="4">DSM 12261 / ALA-1</strain>
    </source>
</reference>
<organism evidence="3 4">
    <name type="scientific">Aminobacterium colombiense (strain DSM 12261 / ALA-1)</name>
    <dbReference type="NCBI Taxonomy" id="572547"/>
    <lineage>
        <taxon>Bacteria</taxon>
        <taxon>Thermotogati</taxon>
        <taxon>Synergistota</taxon>
        <taxon>Synergistia</taxon>
        <taxon>Synergistales</taxon>
        <taxon>Aminobacteriaceae</taxon>
        <taxon>Aminobacterium</taxon>
    </lineage>
</organism>
<dbReference type="InterPro" id="IPR024370">
    <property type="entry name" value="PBP_domain"/>
</dbReference>
<dbReference type="STRING" id="572547.Amico_1561"/>
<dbReference type="Pfam" id="PF12849">
    <property type="entry name" value="PBP_like_2"/>
    <property type="match status" value="1"/>
</dbReference>
<evidence type="ECO:0000256" key="1">
    <source>
        <dbReference type="SAM" id="SignalP"/>
    </source>
</evidence>
<sequence>MGIPRKRLMALFLASLIIFSCSAVWADAQVLRMATTTSTDNTGLLDYLAPLFKAETGIELQWVAVGTGKALELGKNGDVDVLLVHAPDTEKKYVSDGYGVNRRETMYNDFIIIGPKADPAKIKGLEAVEALNKIASSETPFASRGDKSGTHIMEMDLWKGAGLAPDKESWYIQTGQGMINTINIAAERNAYTMTDRGTFIKYEDVNKENSPFAILVEGDAVLRNQYSVIAVNPMRCENVKYDLALEFIDWIVSPEVQKKIGDFTLLGKPLFFPNAR</sequence>
<accession>D5EGJ6</accession>
<name>D5EGJ6_AMICL</name>
<dbReference type="InterPro" id="IPR052738">
    <property type="entry name" value="ABC-Tungstate_binding"/>
</dbReference>
<dbReference type="eggNOG" id="COG2998">
    <property type="taxonomic scope" value="Bacteria"/>
</dbReference>
<dbReference type="Proteomes" id="UP000002366">
    <property type="component" value="Chromosome"/>
</dbReference>
<dbReference type="RefSeq" id="WP_013048941.1">
    <property type="nucleotide sequence ID" value="NC_014011.1"/>
</dbReference>
<protein>
    <submittedName>
        <fullName evidence="3">ABC transporter, periplasmic substrate-binding protein</fullName>
    </submittedName>
</protein>
<keyword evidence="1" id="KW-0732">Signal</keyword>
<feature type="chain" id="PRO_5003071488" evidence="1">
    <location>
        <begin position="27"/>
        <end position="276"/>
    </location>
</feature>
<feature type="domain" description="PBP" evidence="2">
    <location>
        <begin position="32"/>
        <end position="255"/>
    </location>
</feature>
<dbReference type="SUPFAM" id="SSF53850">
    <property type="entry name" value="Periplasmic binding protein-like II"/>
    <property type="match status" value="1"/>
</dbReference>